<evidence type="ECO:0000313" key="1">
    <source>
        <dbReference type="EMBL" id="BFO82123.1"/>
    </source>
</evidence>
<dbReference type="AlphaFoldDB" id="A0AB33JKB6"/>
<keyword evidence="1" id="KW-0449">Lipoprotein</keyword>
<dbReference type="EMBL" id="AP035789">
    <property type="protein sequence ID" value="BFO82123.1"/>
    <property type="molecule type" value="Genomic_DNA"/>
</dbReference>
<reference evidence="1" key="1">
    <citation type="submission" date="2024-07" db="EMBL/GenBank/DDBJ databases">
        <title>Complete genome sequence of Prevotella sp. YM-2024 GTC17262.</title>
        <authorList>
            <person name="Hayashi M."/>
            <person name="Muto Y."/>
            <person name="Tanaka K."/>
            <person name="Niwa H."/>
        </authorList>
    </citation>
    <scope>NUCLEOTIDE SEQUENCE</scope>
    <source>
        <strain evidence="1">GTC17262</strain>
    </source>
</reference>
<protein>
    <submittedName>
        <fullName evidence="1">SusD/RagB family nutrient-binding outer membrane lipoprotein</fullName>
    </submittedName>
</protein>
<dbReference type="SUPFAM" id="SSF48452">
    <property type="entry name" value="TPR-like"/>
    <property type="match status" value="1"/>
</dbReference>
<organism evidence="1">
    <name type="scientific">Prevotella sp. GTC17262</name>
    <dbReference type="NCBI Taxonomy" id="3236797"/>
    <lineage>
        <taxon>Bacteria</taxon>
        <taxon>Pseudomonadati</taxon>
        <taxon>Bacteroidota</taxon>
        <taxon>Bacteroidia</taxon>
        <taxon>Bacteroidales</taxon>
        <taxon>Prevotellaceae</taxon>
        <taxon>Prevotella</taxon>
    </lineage>
</organism>
<dbReference type="InterPro" id="IPR041662">
    <property type="entry name" value="SusD-like_2"/>
</dbReference>
<dbReference type="Pfam" id="PF12771">
    <property type="entry name" value="SusD-like_2"/>
    <property type="match status" value="1"/>
</dbReference>
<gene>
    <name evidence="1" type="ORF">GTC17262_23140</name>
</gene>
<dbReference type="Gene3D" id="1.25.40.390">
    <property type="match status" value="2"/>
</dbReference>
<sequence length="557" mass="62532">MKKIKYIALASVFALGVSSCGDFKDLNIDPEHLNEANVPEAMLFTNAEHQALGSDWDMWRTGCIYSAQFTQQLTSIDWWDSYGRYNYSDGYSASFWDTFNGDRGAMRDVTTCYDKWKDKAELKLDWNIARVMRVYAFGKMTDLYGDIPYSQAGRPAQFSYPVYDSQKDIYTDMLKELDEAQANLASGTAVMGSQDVYFAGDAAKWKKFANSLMLRLAMRLVKVDAATAKKYAAKAFANGVITDYADNVKLDHVGGSPSDDSSEPFAKINAKEDREFFLSKTFVDMLKNTNDPRISLIATVAKTNGIKSVENELSAADYGDMSPEAQEGLLSGGYSLNPTSPYAIAKVDERFSKDDAHIVDYVVKDGKKTPVYWYDRYFNNFSIPNRYTYNDPTAPTFVVTAAQTNFLLAEAAVRGYISGDAKKFYEDGVKAAFLQFQQFPNAGKIYQQYLAGKVDAYLAANPYNAAKALEQINTQYYITTFGDPHEVFANWRRSGFPVLQASPIAKQDGQCATKDGSIPRRFIYPSKESQINKTNYDAAIARQGADRFDTRVWWDAK</sequence>
<dbReference type="PROSITE" id="PS51257">
    <property type="entry name" value="PROKAR_LIPOPROTEIN"/>
    <property type="match status" value="1"/>
</dbReference>
<proteinExistence type="predicted"/>
<name>A0AB33JKB6_9BACT</name>
<dbReference type="InterPro" id="IPR011990">
    <property type="entry name" value="TPR-like_helical_dom_sf"/>
</dbReference>
<accession>A0AB33JKB6</accession>